<gene>
    <name evidence="1" type="ORF">MP3633_2667</name>
</gene>
<evidence type="ECO:0000313" key="2">
    <source>
        <dbReference type="Proteomes" id="UP000509371"/>
    </source>
</evidence>
<dbReference type="AlphaFoldDB" id="A0A859CXY0"/>
<dbReference type="KEGG" id="mpri:MP3633_2667"/>
<accession>A0A859CXY0</accession>
<protein>
    <submittedName>
        <fullName evidence="1">Uncharacterized protein</fullName>
    </submittedName>
</protein>
<name>A0A859CXY0_9GAMM</name>
<proteinExistence type="predicted"/>
<reference evidence="1 2" key="1">
    <citation type="submission" date="2020-06" db="EMBL/GenBank/DDBJ databases">
        <authorList>
            <person name="Voronona O.L."/>
            <person name="Aksenova E.I."/>
            <person name="Kunda M.S."/>
            <person name="Semenov A.N."/>
            <person name="Ryzhova N."/>
        </authorList>
    </citation>
    <scope>NUCLEOTIDE SEQUENCE [LARGE SCALE GENOMIC DNA]</scope>
    <source>
        <strain evidence="1 2">MPKMM3633</strain>
    </source>
</reference>
<evidence type="ECO:0000313" key="1">
    <source>
        <dbReference type="EMBL" id="QKK81394.1"/>
    </source>
</evidence>
<dbReference type="EMBL" id="CP054301">
    <property type="protein sequence ID" value="QKK81394.1"/>
    <property type="molecule type" value="Genomic_DNA"/>
</dbReference>
<sequence>MSKKTHHLLTVAGAVQGLFNTHLFPVSPVKLAPSQELISAVNNALSESGSVRFKANLSNQSEKNKSWEKNVFHANKNTLLQ</sequence>
<dbReference type="Proteomes" id="UP000509371">
    <property type="component" value="Chromosome"/>
</dbReference>
<organism evidence="1 2">
    <name type="scientific">Marinomonas primoryensis</name>
    <dbReference type="NCBI Taxonomy" id="178399"/>
    <lineage>
        <taxon>Bacteria</taxon>
        <taxon>Pseudomonadati</taxon>
        <taxon>Pseudomonadota</taxon>
        <taxon>Gammaproteobacteria</taxon>
        <taxon>Oceanospirillales</taxon>
        <taxon>Oceanospirillaceae</taxon>
        <taxon>Marinomonas</taxon>
    </lineage>
</organism>